<sequence length="174" mass="18778">MSPPHFPESLITISATPGEGAVKELSYPVTLQGITESDIEKINIVLTIGDFQQAFAGSIASNAGPLSPDDEEWKLAGKVLRENSDKFLKILAAPNNLSAVIMSFYAKELISDATVTECMNDGRPVHDRCASLLFALKATIDGKPQAMNTLIEVLKENEAFTEIADKMAQSLINP</sequence>
<name>A0AAN0JUJ7_AMPQE</name>
<organism evidence="1 2">
    <name type="scientific">Amphimedon queenslandica</name>
    <name type="common">Sponge</name>
    <dbReference type="NCBI Taxonomy" id="400682"/>
    <lineage>
        <taxon>Eukaryota</taxon>
        <taxon>Metazoa</taxon>
        <taxon>Porifera</taxon>
        <taxon>Demospongiae</taxon>
        <taxon>Heteroscleromorpha</taxon>
        <taxon>Haplosclerida</taxon>
        <taxon>Niphatidae</taxon>
        <taxon>Amphimedon</taxon>
    </lineage>
</organism>
<protein>
    <submittedName>
        <fullName evidence="1">Uncharacterized protein</fullName>
    </submittedName>
</protein>
<dbReference type="GeneID" id="109588909"/>
<dbReference type="Proteomes" id="UP000007879">
    <property type="component" value="Unassembled WGS sequence"/>
</dbReference>
<reference evidence="1" key="2">
    <citation type="submission" date="2024-06" db="UniProtKB">
        <authorList>
            <consortium name="EnsemblMetazoa"/>
        </authorList>
    </citation>
    <scope>IDENTIFICATION</scope>
</reference>
<evidence type="ECO:0000313" key="2">
    <source>
        <dbReference type="Proteomes" id="UP000007879"/>
    </source>
</evidence>
<evidence type="ECO:0000313" key="1">
    <source>
        <dbReference type="EnsemblMetazoa" id="XP_019860568.1"/>
    </source>
</evidence>
<dbReference type="EnsemblMetazoa" id="XM_020005009.1">
    <property type="protein sequence ID" value="XP_019860568.1"/>
    <property type="gene ID" value="LOC109588909"/>
</dbReference>
<keyword evidence="2" id="KW-1185">Reference proteome</keyword>
<dbReference type="KEGG" id="aqu:109588909"/>
<accession>A0AAN0JUJ7</accession>
<proteinExistence type="predicted"/>
<dbReference type="AlphaFoldDB" id="A0AAN0JUJ7"/>
<dbReference type="RefSeq" id="XP_019860568.1">
    <property type="nucleotide sequence ID" value="XM_020005009.1"/>
</dbReference>
<reference evidence="2" key="1">
    <citation type="journal article" date="2010" name="Nature">
        <title>The Amphimedon queenslandica genome and the evolution of animal complexity.</title>
        <authorList>
            <person name="Srivastava M."/>
            <person name="Simakov O."/>
            <person name="Chapman J."/>
            <person name="Fahey B."/>
            <person name="Gauthier M.E."/>
            <person name="Mitros T."/>
            <person name="Richards G.S."/>
            <person name="Conaco C."/>
            <person name="Dacre M."/>
            <person name="Hellsten U."/>
            <person name="Larroux C."/>
            <person name="Putnam N.H."/>
            <person name="Stanke M."/>
            <person name="Adamska M."/>
            <person name="Darling A."/>
            <person name="Degnan S.M."/>
            <person name="Oakley T.H."/>
            <person name="Plachetzki D.C."/>
            <person name="Zhai Y."/>
            <person name="Adamski M."/>
            <person name="Calcino A."/>
            <person name="Cummins S.F."/>
            <person name="Goodstein D.M."/>
            <person name="Harris C."/>
            <person name="Jackson D.J."/>
            <person name="Leys S.P."/>
            <person name="Shu S."/>
            <person name="Woodcroft B.J."/>
            <person name="Vervoort M."/>
            <person name="Kosik K.S."/>
            <person name="Manning G."/>
            <person name="Degnan B.M."/>
            <person name="Rokhsar D.S."/>
        </authorList>
    </citation>
    <scope>NUCLEOTIDE SEQUENCE [LARGE SCALE GENOMIC DNA]</scope>
</reference>